<evidence type="ECO:0000256" key="13">
    <source>
        <dbReference type="RuleBase" id="RU000504"/>
    </source>
</evidence>
<evidence type="ECO:0000313" key="16">
    <source>
        <dbReference type="Proteomes" id="UP000489600"/>
    </source>
</evidence>
<comment type="pathway">
    <text evidence="2 13">Carbohydrate degradation; glycolysis; pyruvate from D-glyceraldehyde 3-phosphate: step 5/5.</text>
</comment>
<keyword evidence="12" id="KW-0670">Pyruvate</keyword>
<keyword evidence="5 13" id="KW-0808">Transferase</keyword>
<dbReference type="InterPro" id="IPR015813">
    <property type="entry name" value="Pyrv/PenolPyrv_kinase-like_dom"/>
</dbReference>
<comment type="cofactor">
    <cofactor evidence="1">
        <name>K(+)</name>
        <dbReference type="ChEBI" id="CHEBI:29103"/>
    </cofactor>
</comment>
<dbReference type="PANTHER" id="PTHR11817">
    <property type="entry name" value="PYRUVATE KINASE"/>
    <property type="match status" value="1"/>
</dbReference>
<dbReference type="UniPathway" id="UPA00109">
    <property type="reaction ID" value="UER00188"/>
</dbReference>
<evidence type="ECO:0000256" key="5">
    <source>
        <dbReference type="ARBA" id="ARBA00022679"/>
    </source>
</evidence>
<dbReference type="GO" id="GO:0016301">
    <property type="term" value="F:kinase activity"/>
    <property type="evidence" value="ECO:0007669"/>
    <property type="project" value="UniProtKB-KW"/>
</dbReference>
<evidence type="ECO:0000256" key="6">
    <source>
        <dbReference type="ARBA" id="ARBA00022723"/>
    </source>
</evidence>
<evidence type="ECO:0000313" key="15">
    <source>
        <dbReference type="EMBL" id="VVB04003.1"/>
    </source>
</evidence>
<feature type="domain" description="Pyruvate kinase barrel" evidence="14">
    <location>
        <begin position="15"/>
        <end position="255"/>
    </location>
</feature>
<evidence type="ECO:0000256" key="2">
    <source>
        <dbReference type="ARBA" id="ARBA00004997"/>
    </source>
</evidence>
<evidence type="ECO:0000256" key="3">
    <source>
        <dbReference type="ARBA" id="ARBA00008663"/>
    </source>
</evidence>
<dbReference type="SUPFAM" id="SSF50800">
    <property type="entry name" value="PK beta-barrel domain-like"/>
    <property type="match status" value="1"/>
</dbReference>
<keyword evidence="7" id="KW-0547">Nucleotide-binding</keyword>
<name>A0A565BRK0_9BRAS</name>
<dbReference type="InterPro" id="IPR011037">
    <property type="entry name" value="Pyrv_Knase-like_insert_dom_sf"/>
</dbReference>
<evidence type="ECO:0000256" key="10">
    <source>
        <dbReference type="ARBA" id="ARBA00022842"/>
    </source>
</evidence>
<dbReference type="GO" id="GO:0005524">
    <property type="term" value="F:ATP binding"/>
    <property type="evidence" value="ECO:0007669"/>
    <property type="project" value="UniProtKB-KW"/>
</dbReference>
<organism evidence="15 16">
    <name type="scientific">Arabis nemorensis</name>
    <dbReference type="NCBI Taxonomy" id="586526"/>
    <lineage>
        <taxon>Eukaryota</taxon>
        <taxon>Viridiplantae</taxon>
        <taxon>Streptophyta</taxon>
        <taxon>Embryophyta</taxon>
        <taxon>Tracheophyta</taxon>
        <taxon>Spermatophyta</taxon>
        <taxon>Magnoliopsida</taxon>
        <taxon>eudicotyledons</taxon>
        <taxon>Gunneridae</taxon>
        <taxon>Pentapetalae</taxon>
        <taxon>rosids</taxon>
        <taxon>malvids</taxon>
        <taxon>Brassicales</taxon>
        <taxon>Brassicaceae</taxon>
        <taxon>Arabideae</taxon>
        <taxon>Arabis</taxon>
    </lineage>
</organism>
<proteinExistence type="inferred from homology"/>
<dbReference type="GO" id="GO:0000287">
    <property type="term" value="F:magnesium ion binding"/>
    <property type="evidence" value="ECO:0007669"/>
    <property type="project" value="InterPro"/>
</dbReference>
<evidence type="ECO:0000256" key="12">
    <source>
        <dbReference type="ARBA" id="ARBA00023317"/>
    </source>
</evidence>
<dbReference type="InterPro" id="IPR040442">
    <property type="entry name" value="Pyrv_kinase-like_dom_sf"/>
</dbReference>
<evidence type="ECO:0000259" key="14">
    <source>
        <dbReference type="Pfam" id="PF00224"/>
    </source>
</evidence>
<evidence type="ECO:0000256" key="9">
    <source>
        <dbReference type="ARBA" id="ARBA00022840"/>
    </source>
</evidence>
<dbReference type="EC" id="2.7.1.40" evidence="4 13"/>
<keyword evidence="16" id="KW-1185">Reference proteome</keyword>
<comment type="similarity">
    <text evidence="3 13">Belongs to the pyruvate kinase family.</text>
</comment>
<sequence length="256" mass="28336">MEKLLVGQTRNGASKIKIVWTLGPASRSVEMIEKLLKAGINVARFNFSYGSHAYHQETLDNLRTAIHNTRILCAVMLDTKGPEIRTGSLKEGKPIELIQGQEITISVDYTIQGDSNMISMSYKKLAEHLKPGDVIFCSDGIVFLTVLSCDKSLGLVRCRCENSAVPGEREKVHLPGIEVDLPTLTDKDKEDILQWGVPNKINIIALSSVRKGSDIDKVRKLLGVHRRSIMLMAKIENEGVANVDEILEKSDALMVI</sequence>
<keyword evidence="10 13" id="KW-0460">Magnesium</keyword>
<keyword evidence="11 13" id="KW-0324">Glycolysis</keyword>
<keyword evidence="9" id="KW-0067">ATP-binding</keyword>
<dbReference type="InterPro" id="IPR015793">
    <property type="entry name" value="Pyrv_Knase_brl"/>
</dbReference>
<reference evidence="15" key="1">
    <citation type="submission" date="2019-07" db="EMBL/GenBank/DDBJ databases">
        <authorList>
            <person name="Dittberner H."/>
        </authorList>
    </citation>
    <scope>NUCLEOTIDE SEQUENCE [LARGE SCALE GENOMIC DNA]</scope>
</reference>
<evidence type="ECO:0000256" key="4">
    <source>
        <dbReference type="ARBA" id="ARBA00012142"/>
    </source>
</evidence>
<dbReference type="Pfam" id="PF00224">
    <property type="entry name" value="PK"/>
    <property type="match status" value="1"/>
</dbReference>
<accession>A0A565BRK0</accession>
<keyword evidence="6" id="KW-0479">Metal-binding</keyword>
<dbReference type="GO" id="GO:0030955">
    <property type="term" value="F:potassium ion binding"/>
    <property type="evidence" value="ECO:0007669"/>
    <property type="project" value="InterPro"/>
</dbReference>
<evidence type="ECO:0000256" key="11">
    <source>
        <dbReference type="ARBA" id="ARBA00023152"/>
    </source>
</evidence>
<evidence type="ECO:0000256" key="7">
    <source>
        <dbReference type="ARBA" id="ARBA00022741"/>
    </source>
</evidence>
<dbReference type="Proteomes" id="UP000489600">
    <property type="component" value="Unassembled WGS sequence"/>
</dbReference>
<dbReference type="Gene3D" id="2.40.33.10">
    <property type="entry name" value="PK beta-barrel domain-like"/>
    <property type="match status" value="1"/>
</dbReference>
<dbReference type="EMBL" id="CABITT030000005">
    <property type="protein sequence ID" value="VVB04003.1"/>
    <property type="molecule type" value="Genomic_DNA"/>
</dbReference>
<protein>
    <recommendedName>
        <fullName evidence="4 13">Pyruvate kinase</fullName>
        <ecNumber evidence="4 13">2.7.1.40</ecNumber>
    </recommendedName>
</protein>
<dbReference type="InterPro" id="IPR015806">
    <property type="entry name" value="Pyrv_Knase_insert_dom_sf"/>
</dbReference>
<keyword evidence="8 13" id="KW-0418">Kinase</keyword>
<comment type="catalytic activity">
    <reaction evidence="13">
        <text>pyruvate + ATP = phosphoenolpyruvate + ADP + H(+)</text>
        <dbReference type="Rhea" id="RHEA:18157"/>
        <dbReference type="ChEBI" id="CHEBI:15361"/>
        <dbReference type="ChEBI" id="CHEBI:15378"/>
        <dbReference type="ChEBI" id="CHEBI:30616"/>
        <dbReference type="ChEBI" id="CHEBI:58702"/>
        <dbReference type="ChEBI" id="CHEBI:456216"/>
        <dbReference type="EC" id="2.7.1.40"/>
    </reaction>
</comment>
<dbReference type="InterPro" id="IPR001697">
    <property type="entry name" value="Pyr_Knase"/>
</dbReference>
<dbReference type="AlphaFoldDB" id="A0A565BRK0"/>
<dbReference type="Gene3D" id="3.20.20.60">
    <property type="entry name" value="Phosphoenolpyruvate-binding domains"/>
    <property type="match status" value="1"/>
</dbReference>
<dbReference type="FunFam" id="2.40.33.10:FF:000001">
    <property type="entry name" value="Pyruvate kinase"/>
    <property type="match status" value="1"/>
</dbReference>
<dbReference type="OrthoDB" id="1103956at2759"/>
<gene>
    <name evidence="15" type="ORF">ANE_LOCUS14447</name>
</gene>
<evidence type="ECO:0000256" key="8">
    <source>
        <dbReference type="ARBA" id="ARBA00022777"/>
    </source>
</evidence>
<comment type="caution">
    <text evidence="15">The sequence shown here is derived from an EMBL/GenBank/DDBJ whole genome shotgun (WGS) entry which is preliminary data.</text>
</comment>
<evidence type="ECO:0000256" key="1">
    <source>
        <dbReference type="ARBA" id="ARBA00001958"/>
    </source>
</evidence>
<dbReference type="SUPFAM" id="SSF51621">
    <property type="entry name" value="Phosphoenolpyruvate/pyruvate domain"/>
    <property type="match status" value="1"/>
</dbReference>
<dbReference type="GO" id="GO:0004743">
    <property type="term" value="F:pyruvate kinase activity"/>
    <property type="evidence" value="ECO:0007669"/>
    <property type="project" value="UniProtKB-EC"/>
</dbReference>
<dbReference type="PRINTS" id="PR01050">
    <property type="entry name" value="PYRUVTKNASE"/>
</dbReference>